<dbReference type="InterPro" id="IPR009057">
    <property type="entry name" value="Homeodomain-like_sf"/>
</dbReference>
<dbReference type="GO" id="GO:0000981">
    <property type="term" value="F:DNA-binding transcription factor activity, RNA polymerase II-specific"/>
    <property type="evidence" value="ECO:0007669"/>
    <property type="project" value="InterPro"/>
</dbReference>
<dbReference type="CDD" id="cd09377">
    <property type="entry name" value="LIM2_Lhx2_Lhx9"/>
    <property type="match status" value="1"/>
</dbReference>
<dbReference type="GO" id="GO:0030182">
    <property type="term" value="P:neuron differentiation"/>
    <property type="evidence" value="ECO:0007669"/>
    <property type="project" value="TreeGrafter"/>
</dbReference>
<comment type="subcellular location">
    <subcellularLocation>
        <location evidence="1 11 13">Nucleus</location>
    </subcellularLocation>
</comment>
<dbReference type="PANTHER" id="PTHR24208">
    <property type="entry name" value="LIM/HOMEOBOX PROTEIN LHX"/>
    <property type="match status" value="1"/>
</dbReference>
<sequence length="425" mass="46672">MHGLGLRLMEVASLGFRSEEKTCNFHFSAATMLFHSLPGGEMQGIIDEMDRRGKGDSAAISSTIDMGETDTNVTAISGDRVALCAGCGGKISDRYYLLAVDKQWHMRCLKCSECKLNLESELTCFSKDGSIYCKEDYYRRFSVQRCARCHLGISASEMVMRARDSVYHLNCFTCTTCSKMLTTGDHFGMKDSLVYCRVHFETLIQGEYQAHYNHTDIAPNKGGGLGAGTANALGLGYYNGVSTVQKGRPRKRKSPGPGADLAAYNAGLTCNENDRDLPERDSHYGSSQKSKRMRTSFKHHQLRTMKSYFAINHNPDAKDLKQLAQKTGLTKRVLQVWFQNARAKFRRNLLRQENTGVDKASDGSTLQGGSPSGPPSDISNTSMSPSATPTLTDLTNPTVTSVLTSGGLDSHDSRSPPETTLTSLF</sequence>
<evidence type="ECO:0000256" key="11">
    <source>
        <dbReference type="PROSITE-ProRule" id="PRU00108"/>
    </source>
</evidence>
<dbReference type="Pfam" id="PF00412">
    <property type="entry name" value="LIM"/>
    <property type="match status" value="2"/>
</dbReference>
<dbReference type="GO" id="GO:0046872">
    <property type="term" value="F:metal ion binding"/>
    <property type="evidence" value="ECO:0007669"/>
    <property type="project" value="UniProtKB-KW"/>
</dbReference>
<evidence type="ECO:0000256" key="13">
    <source>
        <dbReference type="RuleBase" id="RU000682"/>
    </source>
</evidence>
<feature type="domain" description="LIM zinc-binding" evidence="15">
    <location>
        <begin position="144"/>
        <end position="206"/>
    </location>
</feature>
<dbReference type="SMART" id="SM00132">
    <property type="entry name" value="LIM"/>
    <property type="match status" value="2"/>
</dbReference>
<dbReference type="PANTHER" id="PTHR24208:SF80">
    <property type="entry name" value="LIM_HOMEOBOX PROTEIN LHX2"/>
    <property type="match status" value="1"/>
</dbReference>
<evidence type="ECO:0000256" key="2">
    <source>
        <dbReference type="ARBA" id="ARBA00022723"/>
    </source>
</evidence>
<keyword evidence="6 11" id="KW-0238">DNA-binding</keyword>
<evidence type="ECO:0000256" key="5">
    <source>
        <dbReference type="ARBA" id="ARBA00023038"/>
    </source>
</evidence>
<keyword evidence="8 11" id="KW-0539">Nucleus</keyword>
<dbReference type="FunFam" id="2.10.110.10:FF:000039">
    <property type="entry name" value="LIM/homeobox protein Lhx9 isoform 2"/>
    <property type="match status" value="1"/>
</dbReference>
<feature type="compositionally biased region" description="Polar residues" evidence="14">
    <location>
        <begin position="377"/>
        <end position="404"/>
    </location>
</feature>
<keyword evidence="4 12" id="KW-0862">Zinc</keyword>
<keyword evidence="7 11" id="KW-0371">Homeobox</keyword>
<keyword evidence="18" id="KW-1185">Reference proteome</keyword>
<dbReference type="PROSITE" id="PS50071">
    <property type="entry name" value="HOMEOBOX_2"/>
    <property type="match status" value="1"/>
</dbReference>
<evidence type="ECO:0000256" key="12">
    <source>
        <dbReference type="PROSITE-ProRule" id="PRU00125"/>
    </source>
</evidence>
<keyword evidence="2 12" id="KW-0479">Metal-binding</keyword>
<protein>
    <recommendedName>
        <fullName evidence="9">LIM/homeobox protein Lhx9</fullName>
    </recommendedName>
</protein>
<dbReference type="AlphaFoldDB" id="A0A9D3Q2V2"/>
<reference evidence="17" key="1">
    <citation type="submission" date="2021-01" db="EMBL/GenBank/DDBJ databases">
        <authorList>
            <person name="Zahm M."/>
            <person name="Roques C."/>
            <person name="Cabau C."/>
            <person name="Klopp C."/>
            <person name="Donnadieu C."/>
            <person name="Jouanno E."/>
            <person name="Lampietro C."/>
            <person name="Louis A."/>
            <person name="Herpin A."/>
            <person name="Echchiki A."/>
            <person name="Berthelot C."/>
            <person name="Parey E."/>
            <person name="Roest-Crollius H."/>
            <person name="Braasch I."/>
            <person name="Postlethwait J."/>
            <person name="Bobe J."/>
            <person name="Montfort J."/>
            <person name="Bouchez O."/>
            <person name="Begum T."/>
            <person name="Mejri S."/>
            <person name="Adams A."/>
            <person name="Chen W.-J."/>
            <person name="Guiguen Y."/>
        </authorList>
    </citation>
    <scope>NUCLEOTIDE SEQUENCE</scope>
    <source>
        <strain evidence="17">YG-15Mar2019-1</strain>
        <tissue evidence="17">Brain</tissue>
    </source>
</reference>
<dbReference type="GO" id="GO:0000977">
    <property type="term" value="F:RNA polymerase II transcription regulatory region sequence-specific DNA binding"/>
    <property type="evidence" value="ECO:0007669"/>
    <property type="project" value="TreeGrafter"/>
</dbReference>
<evidence type="ECO:0000256" key="6">
    <source>
        <dbReference type="ARBA" id="ARBA00023125"/>
    </source>
</evidence>
<feature type="domain" description="LIM zinc-binding" evidence="15">
    <location>
        <begin position="82"/>
        <end position="143"/>
    </location>
</feature>
<dbReference type="FunFam" id="1.10.10.60:FF:000027">
    <property type="entry name" value="LIM/homeobox protein Lhx9"/>
    <property type="match status" value="1"/>
</dbReference>
<dbReference type="InterPro" id="IPR050453">
    <property type="entry name" value="LIM_Homeobox_TF"/>
</dbReference>
<dbReference type="CDD" id="cd09469">
    <property type="entry name" value="LIM1_Lhx2"/>
    <property type="match status" value="1"/>
</dbReference>
<evidence type="ECO:0000259" key="16">
    <source>
        <dbReference type="PROSITE" id="PS50071"/>
    </source>
</evidence>
<evidence type="ECO:0000256" key="4">
    <source>
        <dbReference type="ARBA" id="ARBA00022833"/>
    </source>
</evidence>
<feature type="region of interest" description="Disordered" evidence="14">
    <location>
        <begin position="349"/>
        <end position="425"/>
    </location>
</feature>
<evidence type="ECO:0000256" key="3">
    <source>
        <dbReference type="ARBA" id="ARBA00022737"/>
    </source>
</evidence>
<organism evidence="17 18">
    <name type="scientific">Megalops atlanticus</name>
    <name type="common">Tarpon</name>
    <name type="synonym">Clupea gigantea</name>
    <dbReference type="NCBI Taxonomy" id="7932"/>
    <lineage>
        <taxon>Eukaryota</taxon>
        <taxon>Metazoa</taxon>
        <taxon>Chordata</taxon>
        <taxon>Craniata</taxon>
        <taxon>Vertebrata</taxon>
        <taxon>Euteleostomi</taxon>
        <taxon>Actinopterygii</taxon>
        <taxon>Neopterygii</taxon>
        <taxon>Teleostei</taxon>
        <taxon>Elopiformes</taxon>
        <taxon>Megalopidae</taxon>
        <taxon>Megalops</taxon>
    </lineage>
</organism>
<feature type="compositionally biased region" description="Polar residues" evidence="14">
    <location>
        <begin position="416"/>
        <end position="425"/>
    </location>
</feature>
<evidence type="ECO:0000256" key="7">
    <source>
        <dbReference type="ARBA" id="ARBA00023155"/>
    </source>
</evidence>
<dbReference type="Gene3D" id="2.10.110.10">
    <property type="entry name" value="Cysteine Rich Protein"/>
    <property type="match status" value="2"/>
</dbReference>
<dbReference type="Gene3D" id="1.10.10.60">
    <property type="entry name" value="Homeodomain-like"/>
    <property type="match status" value="1"/>
</dbReference>
<dbReference type="OrthoDB" id="9990008at2759"/>
<dbReference type="Proteomes" id="UP001046870">
    <property type="component" value="Chromosome 6"/>
</dbReference>
<evidence type="ECO:0000256" key="8">
    <source>
        <dbReference type="ARBA" id="ARBA00023242"/>
    </source>
</evidence>
<dbReference type="PROSITE" id="PS00027">
    <property type="entry name" value="HOMEOBOX_1"/>
    <property type="match status" value="1"/>
</dbReference>
<name>A0A9D3Q2V2_MEGAT</name>
<dbReference type="Pfam" id="PF00046">
    <property type="entry name" value="Homeodomain"/>
    <property type="match status" value="1"/>
</dbReference>
<feature type="compositionally biased region" description="Basic and acidic residues" evidence="14">
    <location>
        <begin position="272"/>
        <end position="283"/>
    </location>
</feature>
<dbReference type="SMART" id="SM00389">
    <property type="entry name" value="HOX"/>
    <property type="match status" value="1"/>
</dbReference>
<dbReference type="EMBL" id="JAFDVH010000006">
    <property type="protein sequence ID" value="KAG7476802.1"/>
    <property type="molecule type" value="Genomic_DNA"/>
</dbReference>
<dbReference type="PROSITE" id="PS50023">
    <property type="entry name" value="LIM_DOMAIN_2"/>
    <property type="match status" value="2"/>
</dbReference>
<feature type="DNA-binding region" description="Homeobox" evidence="11">
    <location>
        <begin position="290"/>
        <end position="349"/>
    </location>
</feature>
<dbReference type="InterPro" id="IPR017970">
    <property type="entry name" value="Homeobox_CS"/>
</dbReference>
<evidence type="ECO:0000259" key="15">
    <source>
        <dbReference type="PROSITE" id="PS50023"/>
    </source>
</evidence>
<feature type="region of interest" description="Disordered" evidence="14">
    <location>
        <begin position="270"/>
        <end position="295"/>
    </location>
</feature>
<dbReference type="SUPFAM" id="SSF46689">
    <property type="entry name" value="Homeodomain-like"/>
    <property type="match status" value="1"/>
</dbReference>
<dbReference type="CDD" id="cd00086">
    <property type="entry name" value="homeodomain"/>
    <property type="match status" value="1"/>
</dbReference>
<evidence type="ECO:0000256" key="14">
    <source>
        <dbReference type="SAM" id="MobiDB-lite"/>
    </source>
</evidence>
<keyword evidence="3" id="KW-0677">Repeat</keyword>
<gene>
    <name evidence="17" type="ORF">MATL_G00086650</name>
</gene>
<dbReference type="SUPFAM" id="SSF57716">
    <property type="entry name" value="Glucocorticoid receptor-like (DNA-binding domain)"/>
    <property type="match status" value="2"/>
</dbReference>
<dbReference type="InterPro" id="IPR001356">
    <property type="entry name" value="HD"/>
</dbReference>
<feature type="domain" description="Homeobox" evidence="16">
    <location>
        <begin position="288"/>
        <end position="348"/>
    </location>
</feature>
<dbReference type="GO" id="GO:0005634">
    <property type="term" value="C:nucleus"/>
    <property type="evidence" value="ECO:0007669"/>
    <property type="project" value="UniProtKB-SubCell"/>
</dbReference>
<keyword evidence="5 12" id="KW-0440">LIM domain</keyword>
<dbReference type="PROSITE" id="PS00478">
    <property type="entry name" value="LIM_DOMAIN_1"/>
    <property type="match status" value="1"/>
</dbReference>
<evidence type="ECO:0000256" key="10">
    <source>
        <dbReference type="ARBA" id="ARBA00053475"/>
    </source>
</evidence>
<accession>A0A9D3Q2V2</accession>
<comment type="caution">
    <text evidence="17">The sequence shown here is derived from an EMBL/GenBank/DDBJ whole genome shotgun (WGS) entry which is preliminary data.</text>
</comment>
<evidence type="ECO:0000256" key="1">
    <source>
        <dbReference type="ARBA" id="ARBA00004123"/>
    </source>
</evidence>
<evidence type="ECO:0000256" key="9">
    <source>
        <dbReference type="ARBA" id="ARBA00040534"/>
    </source>
</evidence>
<evidence type="ECO:0000313" key="17">
    <source>
        <dbReference type="EMBL" id="KAG7476802.1"/>
    </source>
</evidence>
<proteinExistence type="predicted"/>
<evidence type="ECO:0000313" key="18">
    <source>
        <dbReference type="Proteomes" id="UP001046870"/>
    </source>
</evidence>
<dbReference type="FunFam" id="2.10.110.10:FF:000033">
    <property type="entry name" value="LIM/homeobox protein Lhx9 isoform X2"/>
    <property type="match status" value="1"/>
</dbReference>
<comment type="function">
    <text evidence="10">May be involved in gonadal development.</text>
</comment>
<dbReference type="InterPro" id="IPR001781">
    <property type="entry name" value="Znf_LIM"/>
</dbReference>